<accession>A0A0D8ZT96</accession>
<dbReference type="STRING" id="1618023.UH38_10925"/>
<dbReference type="RefSeq" id="WP_045054706.1">
    <property type="nucleotide sequence ID" value="NZ_CAWMDP010000046.1"/>
</dbReference>
<dbReference type="Gene3D" id="3.30.530.20">
    <property type="match status" value="1"/>
</dbReference>
<dbReference type="Proteomes" id="UP000032452">
    <property type="component" value="Unassembled WGS sequence"/>
</dbReference>
<dbReference type="PANTHER" id="PTHR34060">
    <property type="entry name" value="POLYKETIDE CYCLASE / DEHYDRASE AND LIPID TRANSPORT PROTEIN"/>
    <property type="match status" value="1"/>
</dbReference>
<protein>
    <submittedName>
        <fullName evidence="2">Cyclase</fullName>
    </submittedName>
</protein>
<dbReference type="CDD" id="cd08866">
    <property type="entry name" value="SRPBCC_11"/>
    <property type="match status" value="1"/>
</dbReference>
<keyword evidence="3" id="KW-1185">Reference proteome</keyword>
<feature type="domain" description="Coenzyme Q-binding protein COQ10 START" evidence="1">
    <location>
        <begin position="50"/>
        <end position="175"/>
    </location>
</feature>
<organism evidence="2 3">
    <name type="scientific">Aliterella atlantica CENA595</name>
    <dbReference type="NCBI Taxonomy" id="1618023"/>
    <lineage>
        <taxon>Bacteria</taxon>
        <taxon>Bacillati</taxon>
        <taxon>Cyanobacteriota</taxon>
        <taxon>Cyanophyceae</taxon>
        <taxon>Chroococcidiopsidales</taxon>
        <taxon>Aliterellaceae</taxon>
        <taxon>Aliterella</taxon>
    </lineage>
</organism>
<comment type="caution">
    <text evidence="2">The sequence shown here is derived from an EMBL/GenBank/DDBJ whole genome shotgun (WGS) entry which is preliminary data.</text>
</comment>
<dbReference type="PATRIC" id="fig|1618023.3.peg.4016"/>
<dbReference type="OrthoDB" id="539556at2"/>
<dbReference type="Pfam" id="PF03364">
    <property type="entry name" value="Polyketide_cyc"/>
    <property type="match status" value="1"/>
</dbReference>
<evidence type="ECO:0000313" key="3">
    <source>
        <dbReference type="Proteomes" id="UP000032452"/>
    </source>
</evidence>
<reference evidence="2 3" key="1">
    <citation type="submission" date="2015-02" db="EMBL/GenBank/DDBJ databases">
        <title>Draft genome of a novel marine cyanobacterium (Chroococcales) isolated from South Atlantic Ocean.</title>
        <authorList>
            <person name="Rigonato J."/>
            <person name="Alvarenga D.O."/>
            <person name="Branco L.H."/>
            <person name="Varani A.M."/>
            <person name="Brandini F.P."/>
            <person name="Fiore M.F."/>
        </authorList>
    </citation>
    <scope>NUCLEOTIDE SEQUENCE [LARGE SCALE GENOMIC DNA]</scope>
    <source>
        <strain evidence="2 3">CENA595</strain>
    </source>
</reference>
<gene>
    <name evidence="2" type="ORF">UH38_10925</name>
</gene>
<dbReference type="InterPro" id="IPR005031">
    <property type="entry name" value="COQ10_START"/>
</dbReference>
<evidence type="ECO:0000313" key="2">
    <source>
        <dbReference type="EMBL" id="KJH71602.1"/>
    </source>
</evidence>
<name>A0A0D8ZT96_9CYAN</name>
<dbReference type="AlphaFoldDB" id="A0A0D8ZT96"/>
<sequence length="192" mass="21924">MTEQNNLDLELNTLAESEDIGIDPALLDTVEVQIEPIAQRKRRISAKLLIPHPIEPIWRVLTNYEALADFIPNLAISRRIEHPTGGIRLEQVGTQRLLRFNFSARVVLDLEEKFPHEINFNLVEGDLKDFSGAWRLESDAQSNQFATNLSYTVCVLPKRTMPVAIIERRLSNDLRINLLAVRQRVNELFAAS</sequence>
<dbReference type="SUPFAM" id="SSF55961">
    <property type="entry name" value="Bet v1-like"/>
    <property type="match status" value="1"/>
</dbReference>
<evidence type="ECO:0000259" key="1">
    <source>
        <dbReference type="Pfam" id="PF03364"/>
    </source>
</evidence>
<dbReference type="InterPro" id="IPR023393">
    <property type="entry name" value="START-like_dom_sf"/>
</dbReference>
<dbReference type="PANTHER" id="PTHR34060:SF1">
    <property type="entry name" value="POLYKETIDE CYCLASE _ DEHYDRASE AND LIPID TRANSPORT PROTEIN"/>
    <property type="match status" value="1"/>
</dbReference>
<dbReference type="EMBL" id="JYON01000010">
    <property type="protein sequence ID" value="KJH71602.1"/>
    <property type="molecule type" value="Genomic_DNA"/>
</dbReference>
<proteinExistence type="predicted"/>